<dbReference type="EMBL" id="DAATGT010000005">
    <property type="protein sequence ID" value="HAE8319363.1"/>
    <property type="molecule type" value="Genomic_DNA"/>
</dbReference>
<dbReference type="InterPro" id="IPR011010">
    <property type="entry name" value="DNA_brk_join_enz"/>
</dbReference>
<evidence type="ECO:0000259" key="6">
    <source>
        <dbReference type="PROSITE" id="PS51900"/>
    </source>
</evidence>
<dbReference type="Gene3D" id="1.10.443.10">
    <property type="entry name" value="Intergrase catalytic core"/>
    <property type="match status" value="1"/>
</dbReference>
<evidence type="ECO:0000313" key="7">
    <source>
        <dbReference type="EMBL" id="HAB6612456.1"/>
    </source>
</evidence>
<dbReference type="AlphaFoldDB" id="A0A737N057"/>
<protein>
    <recommendedName>
        <fullName evidence="9">Integrase</fullName>
    </recommendedName>
</protein>
<dbReference type="InterPro" id="IPR044068">
    <property type="entry name" value="CB"/>
</dbReference>
<keyword evidence="3" id="KW-0233">DNA recombination</keyword>
<feature type="domain" description="Tyr recombinase" evidence="5">
    <location>
        <begin position="232"/>
        <end position="407"/>
    </location>
</feature>
<dbReference type="SUPFAM" id="SSF56349">
    <property type="entry name" value="DNA breaking-rejoining enzymes"/>
    <property type="match status" value="1"/>
</dbReference>
<feature type="domain" description="Core-binding (CB)" evidence="6">
    <location>
        <begin position="126"/>
        <end position="209"/>
    </location>
</feature>
<dbReference type="GO" id="GO:0003677">
    <property type="term" value="F:DNA binding"/>
    <property type="evidence" value="ECO:0007669"/>
    <property type="project" value="UniProtKB-UniRule"/>
</dbReference>
<dbReference type="EMBL" id="DAAHMM010000004">
    <property type="protein sequence ID" value="HAB6612456.1"/>
    <property type="molecule type" value="Genomic_DNA"/>
</dbReference>
<evidence type="ECO:0000256" key="4">
    <source>
        <dbReference type="PROSITE-ProRule" id="PRU01248"/>
    </source>
</evidence>
<name>A0A737N057_SALET</name>
<proteinExistence type="predicted"/>
<reference evidence="8" key="1">
    <citation type="journal article" date="2018" name="Genome Biol.">
        <title>SKESA: strategic k-mer extension for scrupulous assemblies.</title>
        <authorList>
            <person name="Souvorov A."/>
            <person name="Agarwala R."/>
            <person name="Lipman D.J."/>
        </authorList>
    </citation>
    <scope>NUCLEOTIDE SEQUENCE</scope>
    <source>
        <strain evidence="8">IP 2/88</strain>
        <strain evidence="7">IP 33 K</strain>
    </source>
</reference>
<dbReference type="InterPro" id="IPR002104">
    <property type="entry name" value="Integrase_catalytic"/>
</dbReference>
<evidence type="ECO:0000313" key="8">
    <source>
        <dbReference type="EMBL" id="HAE8319363.1"/>
    </source>
</evidence>
<organism evidence="8">
    <name type="scientific">Salmonella enterica subsp. enterica serovar Paratyphi C</name>
    <dbReference type="NCBI Taxonomy" id="57046"/>
    <lineage>
        <taxon>Bacteria</taxon>
        <taxon>Pseudomonadati</taxon>
        <taxon>Pseudomonadota</taxon>
        <taxon>Gammaproteobacteria</taxon>
        <taxon>Enterobacterales</taxon>
        <taxon>Enterobacteriaceae</taxon>
        <taxon>Salmonella</taxon>
    </lineage>
</organism>
<gene>
    <name evidence="8" type="ORF">GNB42_001954</name>
    <name evidence="7" type="ORF">GNB54_001356</name>
</gene>
<evidence type="ECO:0000256" key="1">
    <source>
        <dbReference type="ARBA" id="ARBA00022908"/>
    </source>
</evidence>
<dbReference type="InterPro" id="IPR010998">
    <property type="entry name" value="Integrase_recombinase_N"/>
</dbReference>
<evidence type="ECO:0000256" key="3">
    <source>
        <dbReference type="ARBA" id="ARBA00023172"/>
    </source>
</evidence>
<keyword evidence="2 4" id="KW-0238">DNA-binding</keyword>
<evidence type="ECO:0000259" key="5">
    <source>
        <dbReference type="PROSITE" id="PS51898"/>
    </source>
</evidence>
<dbReference type="GO" id="GO:0015074">
    <property type="term" value="P:DNA integration"/>
    <property type="evidence" value="ECO:0007669"/>
    <property type="project" value="UniProtKB-KW"/>
</dbReference>
<dbReference type="Gene3D" id="1.10.150.130">
    <property type="match status" value="1"/>
</dbReference>
<dbReference type="PROSITE" id="PS51898">
    <property type="entry name" value="TYR_RECOMBINASE"/>
    <property type="match status" value="1"/>
</dbReference>
<sequence>MRTKITDCSYTDKNGYVWRKRFKNTTLSIMLKTRDHNEALKNATLMTMKFLEYTLTTSADPKVLAVLLKSYRDTIVTASKMASLQAVLTGLNVDMTNPTYAIPAVAQAAAVELHKAEAAVAANPRHTFEEAKTAYLEINTEWRKKTITQFTAAANHLMTWAATNHIVYVEDLTRNDVELFKRYLDSVIKAISSKNTYIARYLTWFTYLINVKEWISKNPFLGTRYKNLGTSKKKEPMTHPHFEQAFPVMKAIEGKPLHWICALMHHCGLRVNEAAQITPRDYIEIRGIKCISINTNDGKTLKNLSSVRDIPLNDALLNMGIWKEKPDLSGAGHWVKNVNEWINDEFDKFLPQYTSHCFRHGLECRLQEMGTSQTIIDFIMGHGPKGEGAKTYTNRKPLSVMLEALNKAALPEADGNHEGLQEAIEEAMETV</sequence>
<comment type="caution">
    <text evidence="8">The sequence shown here is derived from an EMBL/GenBank/DDBJ whole genome shotgun (WGS) entry which is preliminary data.</text>
</comment>
<keyword evidence="1" id="KW-0229">DNA integration</keyword>
<evidence type="ECO:0008006" key="9">
    <source>
        <dbReference type="Google" id="ProtNLM"/>
    </source>
</evidence>
<reference evidence="8" key="2">
    <citation type="submission" date="2018-07" db="EMBL/GenBank/DDBJ databases">
        <authorList>
            <consortium name="NCBI Pathogen Detection Project"/>
        </authorList>
    </citation>
    <scope>NUCLEOTIDE SEQUENCE</scope>
    <source>
        <strain evidence="8">IP 2/88</strain>
        <strain evidence="7">IP 33 K</strain>
    </source>
</reference>
<dbReference type="PROSITE" id="PS51900">
    <property type="entry name" value="CB"/>
    <property type="match status" value="1"/>
</dbReference>
<dbReference type="InterPro" id="IPR013762">
    <property type="entry name" value="Integrase-like_cat_sf"/>
</dbReference>
<dbReference type="GO" id="GO:0006310">
    <property type="term" value="P:DNA recombination"/>
    <property type="evidence" value="ECO:0007669"/>
    <property type="project" value="UniProtKB-KW"/>
</dbReference>
<evidence type="ECO:0000256" key="2">
    <source>
        <dbReference type="ARBA" id="ARBA00023125"/>
    </source>
</evidence>
<accession>A0A737N057</accession>